<dbReference type="AlphaFoldDB" id="A0A9N8VPV3"/>
<comment type="caution">
    <text evidence="1">The sequence shown here is derived from an EMBL/GenBank/DDBJ whole genome shotgun (WGS) entry which is preliminary data.</text>
</comment>
<name>A0A9N8VPV3_9GLOM</name>
<dbReference type="EMBL" id="CAJVPJ010000018">
    <property type="protein sequence ID" value="CAG8457261.1"/>
    <property type="molecule type" value="Genomic_DNA"/>
</dbReference>
<organism evidence="1 2">
    <name type="scientific">Paraglomus occultum</name>
    <dbReference type="NCBI Taxonomy" id="144539"/>
    <lineage>
        <taxon>Eukaryota</taxon>
        <taxon>Fungi</taxon>
        <taxon>Fungi incertae sedis</taxon>
        <taxon>Mucoromycota</taxon>
        <taxon>Glomeromycotina</taxon>
        <taxon>Glomeromycetes</taxon>
        <taxon>Paraglomerales</taxon>
        <taxon>Paraglomeraceae</taxon>
        <taxon>Paraglomus</taxon>
    </lineage>
</organism>
<gene>
    <name evidence="1" type="ORF">POCULU_LOCUS368</name>
</gene>
<sequence>YGRGSSDSTLPDEEYLQAAHALPIHDMKGLVIKEPRTKLSLRFLKFGSRWSKFDCSLKIGGVNRSERTL</sequence>
<reference evidence="1" key="1">
    <citation type="submission" date="2021-06" db="EMBL/GenBank/DDBJ databases">
        <authorList>
            <person name="Kallberg Y."/>
            <person name="Tangrot J."/>
            <person name="Rosling A."/>
        </authorList>
    </citation>
    <scope>NUCLEOTIDE SEQUENCE</scope>
    <source>
        <strain evidence="1">IA702</strain>
    </source>
</reference>
<keyword evidence="2" id="KW-1185">Reference proteome</keyword>
<feature type="non-terminal residue" evidence="1">
    <location>
        <position position="1"/>
    </location>
</feature>
<dbReference type="Proteomes" id="UP000789572">
    <property type="component" value="Unassembled WGS sequence"/>
</dbReference>
<protein>
    <submittedName>
        <fullName evidence="1">5858_t:CDS:1</fullName>
    </submittedName>
</protein>
<proteinExistence type="predicted"/>
<accession>A0A9N8VPV3</accession>
<evidence type="ECO:0000313" key="2">
    <source>
        <dbReference type="Proteomes" id="UP000789572"/>
    </source>
</evidence>
<evidence type="ECO:0000313" key="1">
    <source>
        <dbReference type="EMBL" id="CAG8457261.1"/>
    </source>
</evidence>